<dbReference type="AlphaFoldDB" id="A0A0L7TFZ3"/>
<keyword evidence="1" id="KW-0472">Membrane</keyword>
<evidence type="ECO:0000313" key="3">
    <source>
        <dbReference type="EMBL" id="KOC94273.1"/>
    </source>
</evidence>
<dbReference type="Gene3D" id="2.180.10.10">
    <property type="entry name" value="RHS repeat-associated core"/>
    <property type="match status" value="1"/>
</dbReference>
<dbReference type="STRING" id="1560201.NG42_07215"/>
<name>A0A0L7TFZ3_9GAMM</name>
<dbReference type="PATRIC" id="fig|1560201.3.peg.1537"/>
<dbReference type="SUPFAM" id="SSF56399">
    <property type="entry name" value="ADP-ribosylation"/>
    <property type="match status" value="1"/>
</dbReference>
<evidence type="ECO:0000256" key="1">
    <source>
        <dbReference type="SAM" id="Phobius"/>
    </source>
</evidence>
<feature type="transmembrane region" description="Helical" evidence="1">
    <location>
        <begin position="143"/>
        <end position="166"/>
    </location>
</feature>
<dbReference type="EMBL" id="JRXE01000008">
    <property type="protein sequence ID" value="KOC90847.1"/>
    <property type="molecule type" value="Genomic_DNA"/>
</dbReference>
<sequence>MQNGLVNYNGERQDLVNGAYHLGNGYRAYHPQLMRFSCPDSWSPFGAGGINPYAYCGGDPINRSDASGHFSWQAGLGIGLGVVGLLGAIFSGGTSLVAAGSLDAALGSASLLSLISGGAGVVADVSGIASTLLGGTHASAGSALGWVSFACGIISAGLTLSSALLAGRQAAPQELIIWRDEERFRPVFRSTVTHSAIPNSSERDIEFVFDDRYKNGKRLNVVAHGGFDDSAGYARVSNGVTDFTGDQFASHLAEKGFADFKDYQFARLIVCDSATGVEDSFAASFAIKSGLPTKGYCGTVSTLAHLRRCVNYTDPVNFPSFPRTTPLTAMISVEQLNESLQALKSKMPEIFRVVKNAAEHPYHPFYFDRMGKYVKGFDRLE</sequence>
<dbReference type="EMBL" id="JRXF01000007">
    <property type="protein sequence ID" value="KOC94273.1"/>
    <property type="molecule type" value="Genomic_DNA"/>
</dbReference>
<feature type="transmembrane region" description="Helical" evidence="1">
    <location>
        <begin position="70"/>
        <end position="90"/>
    </location>
</feature>
<keyword evidence="1" id="KW-0812">Transmembrane</keyword>
<protein>
    <recommendedName>
        <fullName evidence="6">RHS repeat-associated core domain-containing protein</fullName>
    </recommendedName>
</protein>
<reference evidence="4 5" key="1">
    <citation type="journal article" date="2015" name="Int. J. Syst. Evol. Microbiol.">
        <title>Erwinia iniecta sp. nov., isolated from Russian wheat aphids (Diuraphis noxia).</title>
        <authorList>
            <person name="Campillo T."/>
            <person name="Luna E."/>
            <person name="Portier P."/>
            <person name="Fischer-Le Saux M."/>
            <person name="Lapitan N."/>
            <person name="Tisserat N.A."/>
            <person name="Leach J.E."/>
        </authorList>
    </citation>
    <scope>NUCLEOTIDE SEQUENCE [LARGE SCALE GENOMIC DNA]</scope>
    <source>
        <strain evidence="2 5">B120</strain>
        <strain evidence="3 4">B149</strain>
    </source>
</reference>
<dbReference type="Proteomes" id="UP000036851">
    <property type="component" value="Unassembled WGS sequence"/>
</dbReference>
<organism evidence="3 4">
    <name type="scientific">Winslowiella iniecta</name>
    <dbReference type="NCBI Taxonomy" id="1560201"/>
    <lineage>
        <taxon>Bacteria</taxon>
        <taxon>Pseudomonadati</taxon>
        <taxon>Pseudomonadota</taxon>
        <taxon>Gammaproteobacteria</taxon>
        <taxon>Enterobacterales</taxon>
        <taxon>Erwiniaceae</taxon>
        <taxon>Winslowiella</taxon>
    </lineage>
</organism>
<comment type="caution">
    <text evidence="3">The sequence shown here is derived from an EMBL/GenBank/DDBJ whole genome shotgun (WGS) entry which is preliminary data.</text>
</comment>
<evidence type="ECO:0000313" key="5">
    <source>
        <dbReference type="Proteomes" id="UP000037088"/>
    </source>
</evidence>
<gene>
    <name evidence="2" type="ORF">NG42_07215</name>
    <name evidence="3" type="ORF">NG43_06290</name>
</gene>
<dbReference type="NCBIfam" id="TIGR03696">
    <property type="entry name" value="Rhs_assc_core"/>
    <property type="match status" value="1"/>
</dbReference>
<evidence type="ECO:0008006" key="6">
    <source>
        <dbReference type="Google" id="ProtNLM"/>
    </source>
</evidence>
<dbReference type="Proteomes" id="UP000037088">
    <property type="component" value="Unassembled WGS sequence"/>
</dbReference>
<keyword evidence="1" id="KW-1133">Transmembrane helix</keyword>
<dbReference type="RefSeq" id="WP_052898604.1">
    <property type="nucleotide sequence ID" value="NZ_JRXE01000008.1"/>
</dbReference>
<dbReference type="InterPro" id="IPR022385">
    <property type="entry name" value="Rhs_assc_core"/>
</dbReference>
<evidence type="ECO:0000313" key="2">
    <source>
        <dbReference type="EMBL" id="KOC90847.1"/>
    </source>
</evidence>
<feature type="transmembrane region" description="Helical" evidence="1">
    <location>
        <begin position="102"/>
        <end position="123"/>
    </location>
</feature>
<dbReference type="OrthoDB" id="5862074at2"/>
<keyword evidence="5" id="KW-1185">Reference proteome</keyword>
<accession>A0A0L7TFZ3</accession>
<evidence type="ECO:0000313" key="4">
    <source>
        <dbReference type="Proteomes" id="UP000036851"/>
    </source>
</evidence>
<proteinExistence type="predicted"/>